<keyword evidence="4 7" id="KW-0479">Metal-binding</keyword>
<organism evidence="9 10">
    <name type="scientific">Rubroshorea leprosula</name>
    <dbReference type="NCBI Taxonomy" id="152421"/>
    <lineage>
        <taxon>Eukaryota</taxon>
        <taxon>Viridiplantae</taxon>
        <taxon>Streptophyta</taxon>
        <taxon>Embryophyta</taxon>
        <taxon>Tracheophyta</taxon>
        <taxon>Spermatophyta</taxon>
        <taxon>Magnoliopsida</taxon>
        <taxon>eudicotyledons</taxon>
        <taxon>Gunneridae</taxon>
        <taxon>Pentapetalae</taxon>
        <taxon>rosids</taxon>
        <taxon>malvids</taxon>
        <taxon>Malvales</taxon>
        <taxon>Dipterocarpaceae</taxon>
        <taxon>Rubroshorea</taxon>
    </lineage>
</organism>
<dbReference type="AlphaFoldDB" id="A0AAV5KQQ1"/>
<dbReference type="InterPro" id="IPR036396">
    <property type="entry name" value="Cyt_P450_sf"/>
</dbReference>
<evidence type="ECO:0000256" key="5">
    <source>
        <dbReference type="ARBA" id="ARBA00022989"/>
    </source>
</evidence>
<dbReference type="GO" id="GO:0016125">
    <property type="term" value="P:sterol metabolic process"/>
    <property type="evidence" value="ECO:0007669"/>
    <property type="project" value="TreeGrafter"/>
</dbReference>
<keyword evidence="5" id="KW-0472">Membrane</keyword>
<evidence type="ECO:0000256" key="6">
    <source>
        <dbReference type="ARBA" id="ARBA00023004"/>
    </source>
</evidence>
<dbReference type="PROSITE" id="PS00086">
    <property type="entry name" value="CYTOCHROME_P450"/>
    <property type="match status" value="1"/>
</dbReference>
<comment type="subcellular location">
    <subcellularLocation>
        <location evidence="1">Membrane</location>
        <topology evidence="1">Single-pass membrane protein</topology>
    </subcellularLocation>
</comment>
<feature type="binding site" description="axial binding residue" evidence="7">
    <location>
        <position position="359"/>
    </location>
    <ligand>
        <name>heme</name>
        <dbReference type="ChEBI" id="CHEBI:30413"/>
    </ligand>
    <ligandPart>
        <name>Fe</name>
        <dbReference type="ChEBI" id="CHEBI:18248"/>
    </ligandPart>
</feature>
<dbReference type="InterPro" id="IPR002401">
    <property type="entry name" value="Cyt_P450_E_grp-I"/>
</dbReference>
<evidence type="ECO:0000256" key="2">
    <source>
        <dbReference type="ARBA" id="ARBA00010617"/>
    </source>
</evidence>
<keyword evidence="3" id="KW-0812">Transmembrane</keyword>
<dbReference type="PANTHER" id="PTHR24286">
    <property type="entry name" value="CYTOCHROME P450 26"/>
    <property type="match status" value="1"/>
</dbReference>
<dbReference type="EMBL" id="BPVZ01000073">
    <property type="protein sequence ID" value="GKV26798.1"/>
    <property type="molecule type" value="Genomic_DNA"/>
</dbReference>
<evidence type="ECO:0000256" key="8">
    <source>
        <dbReference type="RuleBase" id="RU000461"/>
    </source>
</evidence>
<evidence type="ECO:0000256" key="3">
    <source>
        <dbReference type="ARBA" id="ARBA00022692"/>
    </source>
</evidence>
<comment type="cofactor">
    <cofactor evidence="7">
        <name>heme</name>
        <dbReference type="ChEBI" id="CHEBI:30413"/>
    </cofactor>
</comment>
<name>A0AAV5KQQ1_9ROSI</name>
<keyword evidence="6 7" id="KW-0408">Iron</keyword>
<keyword evidence="5" id="KW-1133">Transmembrane helix</keyword>
<keyword evidence="10" id="KW-1185">Reference proteome</keyword>
<gene>
    <name evidence="9" type="ORF">SLEP1_g36033</name>
</gene>
<dbReference type="GO" id="GO:0020037">
    <property type="term" value="F:heme binding"/>
    <property type="evidence" value="ECO:0007669"/>
    <property type="project" value="InterPro"/>
</dbReference>
<protein>
    <recommendedName>
        <fullName evidence="11">Cytochrome P450</fullName>
    </recommendedName>
</protein>
<evidence type="ECO:0000256" key="1">
    <source>
        <dbReference type="ARBA" id="ARBA00004167"/>
    </source>
</evidence>
<comment type="similarity">
    <text evidence="2 8">Belongs to the cytochrome P450 family.</text>
</comment>
<keyword evidence="8" id="KW-0503">Monooxygenase</keyword>
<dbReference type="InterPro" id="IPR001128">
    <property type="entry name" value="Cyt_P450"/>
</dbReference>
<dbReference type="Proteomes" id="UP001054252">
    <property type="component" value="Unassembled WGS sequence"/>
</dbReference>
<evidence type="ECO:0000256" key="4">
    <source>
        <dbReference type="ARBA" id="ARBA00022723"/>
    </source>
</evidence>
<dbReference type="PRINTS" id="PR00463">
    <property type="entry name" value="EP450I"/>
</dbReference>
<proteinExistence type="inferred from homology"/>
<dbReference type="Gene3D" id="1.10.630.10">
    <property type="entry name" value="Cytochrome P450"/>
    <property type="match status" value="2"/>
</dbReference>
<dbReference type="PANTHER" id="PTHR24286:SF297">
    <property type="entry name" value="BETA-AMYRIN 28-OXIDASE-LIKE"/>
    <property type="match status" value="1"/>
</dbReference>
<dbReference type="GO" id="GO:0016020">
    <property type="term" value="C:membrane"/>
    <property type="evidence" value="ECO:0007669"/>
    <property type="project" value="UniProtKB-SubCell"/>
</dbReference>
<dbReference type="GO" id="GO:0016705">
    <property type="term" value="F:oxidoreductase activity, acting on paired donors, with incorporation or reduction of molecular oxygen"/>
    <property type="evidence" value="ECO:0007669"/>
    <property type="project" value="InterPro"/>
</dbReference>
<dbReference type="SUPFAM" id="SSF48264">
    <property type="entry name" value="Cytochrome P450"/>
    <property type="match status" value="1"/>
</dbReference>
<keyword evidence="7 8" id="KW-0349">Heme</keyword>
<evidence type="ECO:0000256" key="7">
    <source>
        <dbReference type="PIRSR" id="PIRSR602401-1"/>
    </source>
</evidence>
<dbReference type="GO" id="GO:0004497">
    <property type="term" value="F:monooxygenase activity"/>
    <property type="evidence" value="ECO:0007669"/>
    <property type="project" value="UniProtKB-KW"/>
</dbReference>
<reference evidence="9 10" key="1">
    <citation type="journal article" date="2021" name="Commun. Biol.">
        <title>The genome of Shorea leprosula (Dipterocarpaceae) highlights the ecological relevance of drought in aseasonal tropical rainforests.</title>
        <authorList>
            <person name="Ng K.K.S."/>
            <person name="Kobayashi M.J."/>
            <person name="Fawcett J.A."/>
            <person name="Hatakeyama M."/>
            <person name="Paape T."/>
            <person name="Ng C.H."/>
            <person name="Ang C.C."/>
            <person name="Tnah L.H."/>
            <person name="Lee C.T."/>
            <person name="Nishiyama T."/>
            <person name="Sese J."/>
            <person name="O'Brien M.J."/>
            <person name="Copetti D."/>
            <person name="Mohd Noor M.I."/>
            <person name="Ong R.C."/>
            <person name="Putra M."/>
            <person name="Sireger I.Z."/>
            <person name="Indrioko S."/>
            <person name="Kosugi Y."/>
            <person name="Izuno A."/>
            <person name="Isagi Y."/>
            <person name="Lee S.L."/>
            <person name="Shimizu K.K."/>
        </authorList>
    </citation>
    <scope>NUCLEOTIDE SEQUENCE [LARGE SCALE GENOMIC DNA]</scope>
    <source>
        <strain evidence="9">214</strain>
    </source>
</reference>
<dbReference type="Pfam" id="PF00067">
    <property type="entry name" value="p450"/>
    <property type="match status" value="1"/>
</dbReference>
<evidence type="ECO:0008006" key="11">
    <source>
        <dbReference type="Google" id="ProtNLM"/>
    </source>
</evidence>
<evidence type="ECO:0000313" key="10">
    <source>
        <dbReference type="Proteomes" id="UP001054252"/>
    </source>
</evidence>
<dbReference type="GO" id="GO:0005506">
    <property type="term" value="F:iron ion binding"/>
    <property type="evidence" value="ECO:0007669"/>
    <property type="project" value="InterPro"/>
</dbReference>
<evidence type="ECO:0000313" key="9">
    <source>
        <dbReference type="EMBL" id="GKV26798.1"/>
    </source>
</evidence>
<keyword evidence="8" id="KW-0560">Oxidoreductase</keyword>
<accession>A0AAV5KQQ1</accession>
<sequence length="398" mass="45056">MEERRARTTCCQKRKIKVKGGRPNEKGRGVRQLTEQRLETYITNGNLVGKLEKKLQNQAPAAGFTGWVGSELLELLELKSCYMILVKTQEYSFAYNGQVLFTVLQNFNILFEPKTVLCGSAGNKFFFSNENKLVTSWSPDSVNKICPSSTQTSSKEESKVLRQMLPTFLKPEALQMYIGMMDAIVQRNFEANWDGEQQVKVFPLAKRYTFWVACKGFLSIEEPDHVAKLASPFNALASAILSIPIDLPVYGSGITNGDCEIEKTRELLNCEDIQKMKYSWNVACEVMRLAPPLQGAFREAINDVTFAGFSIHKGWKNVNSTHGNPDCFSEPENFDPKRFEGSGPAPYTFVPFGGGPRTCPGKEDAHLETLVFMHHVIMRHKWEKLLPWEKIVWILCQC</sequence>
<dbReference type="InterPro" id="IPR017972">
    <property type="entry name" value="Cyt_P450_CS"/>
</dbReference>
<comment type="caution">
    <text evidence="9">The sequence shown here is derived from an EMBL/GenBank/DDBJ whole genome shotgun (WGS) entry which is preliminary data.</text>
</comment>